<feature type="compositionally biased region" description="Basic and acidic residues" evidence="4">
    <location>
        <begin position="255"/>
        <end position="281"/>
    </location>
</feature>
<keyword evidence="2 3" id="KW-0539">Nucleus</keyword>
<comment type="subcellular location">
    <subcellularLocation>
        <location evidence="1 3">Nucleus</location>
    </subcellularLocation>
</comment>
<dbReference type="InterPro" id="IPR003617">
    <property type="entry name" value="TFIIS/CRSP70_N_sub"/>
</dbReference>
<feature type="region of interest" description="Disordered" evidence="4">
    <location>
        <begin position="83"/>
        <end position="301"/>
    </location>
</feature>
<evidence type="ECO:0000256" key="1">
    <source>
        <dbReference type="ARBA" id="ARBA00004123"/>
    </source>
</evidence>
<keyword evidence="6" id="KW-1185">Reference proteome</keyword>
<dbReference type="GeneID" id="108561398"/>
<protein>
    <submittedName>
        <fullName evidence="7">Transcription elongation factor B polypeptide 3-like</fullName>
    </submittedName>
</protein>
<feature type="region of interest" description="Disordered" evidence="4">
    <location>
        <begin position="603"/>
        <end position="635"/>
    </location>
</feature>
<accession>A0ABM1MJQ0</accession>
<feature type="compositionally biased region" description="Low complexity" evidence="4">
    <location>
        <begin position="617"/>
        <end position="626"/>
    </location>
</feature>
<evidence type="ECO:0000256" key="4">
    <source>
        <dbReference type="SAM" id="MobiDB-lite"/>
    </source>
</evidence>
<feature type="compositionally biased region" description="Basic and acidic residues" evidence="4">
    <location>
        <begin position="118"/>
        <end position="213"/>
    </location>
</feature>
<name>A0ABM1MJQ0_NICVS</name>
<sequence>MEDAKIIKAIEHYQKNVERYLAKCENAKILHCIQRLCSLPIDVDHLQKTGVGRTVNGLRKLGGETGEAAKSLVTKWKDMVAQDGDENEAQEKQNSSHSSEDYSENDSQSSRCEQDEDDSRRHEKEKSRKHDKKRHEDKTRDDGKRRKDDKEESKRRELEELKRREEKEESRRREEKEEMKRKEEKEQRRKEEKDEKRRRDEKEESRRKTEDSSKNASKRKRDDDMNGHGKQKKSSDESKTSKSSSSSSSSKHKKSSEESNHKSKDEKKRKSSSSEKKEKESSSSNTTSSGNSSGVKKKKVAVDDGIDCESGTSFEDALMMHSPSVKVSSGSSSSSRKSSSYVATKSSIVVQKSTSRIGLESAAPSIAFPIAPLPEKLETQDISIATMLPSITTNYKPMGNTFRELDLNSKAKKVQDDEALSRLMYAKNQRTKVYSGNKVAFSKMPTLFELCTRVLQDNIEALEYTGGVPYAILKPVLDKATPEQLYNLEYHNPYIVDDSDELWSFHCQKEFRTKKRLEMETCREMYMRCLNERETKLKALTANIKLSQDKSVPVRQTKLAYVDSVVKPPRNVAKKQAKNGVDNNKKPMITPSSRLNAIATAGAAGQVSVPNHVTERSSSSASSSYSKPQKKAPLMAKTLQLMKGRFRR</sequence>
<dbReference type="PANTHER" id="PTHR15141:SF76">
    <property type="entry name" value="TRANSCRIPTION ELONGATION FACTOR B POLYPEPTIDE 3"/>
    <property type="match status" value="1"/>
</dbReference>
<feature type="compositionally biased region" description="Low complexity" evidence="4">
    <location>
        <begin position="282"/>
        <end position="294"/>
    </location>
</feature>
<dbReference type="PANTHER" id="PTHR15141">
    <property type="entry name" value="TRANSCRIPTION ELONGATION FACTOR B POLYPEPTIDE 3"/>
    <property type="match status" value="1"/>
</dbReference>
<evidence type="ECO:0000313" key="6">
    <source>
        <dbReference type="Proteomes" id="UP000695000"/>
    </source>
</evidence>
<evidence type="ECO:0000313" key="7">
    <source>
        <dbReference type="RefSeq" id="XP_017774800.1"/>
    </source>
</evidence>
<dbReference type="Gene3D" id="6.10.250.3180">
    <property type="match status" value="1"/>
</dbReference>
<dbReference type="RefSeq" id="XP_017774800.1">
    <property type="nucleotide sequence ID" value="XM_017919311.1"/>
</dbReference>
<dbReference type="Gene3D" id="1.20.930.10">
    <property type="entry name" value="Conserved domain common to transcription factors TFIIS, elongin A, CRSP70"/>
    <property type="match status" value="1"/>
</dbReference>
<dbReference type="PROSITE" id="PS51319">
    <property type="entry name" value="TFIIS_N"/>
    <property type="match status" value="1"/>
</dbReference>
<dbReference type="SUPFAM" id="SSF47676">
    <property type="entry name" value="Conserved domain common to transcription factors TFIIS, elongin A, CRSP70"/>
    <property type="match status" value="1"/>
</dbReference>
<organism evidence="6 7">
    <name type="scientific">Nicrophorus vespilloides</name>
    <name type="common">Boreal carrion beetle</name>
    <dbReference type="NCBI Taxonomy" id="110193"/>
    <lineage>
        <taxon>Eukaryota</taxon>
        <taxon>Metazoa</taxon>
        <taxon>Ecdysozoa</taxon>
        <taxon>Arthropoda</taxon>
        <taxon>Hexapoda</taxon>
        <taxon>Insecta</taxon>
        <taxon>Pterygota</taxon>
        <taxon>Neoptera</taxon>
        <taxon>Endopterygota</taxon>
        <taxon>Coleoptera</taxon>
        <taxon>Polyphaga</taxon>
        <taxon>Staphyliniformia</taxon>
        <taxon>Silphidae</taxon>
        <taxon>Nicrophorinae</taxon>
        <taxon>Nicrophorus</taxon>
    </lineage>
</organism>
<dbReference type="Proteomes" id="UP000695000">
    <property type="component" value="Unplaced"/>
</dbReference>
<dbReference type="SMART" id="SM00509">
    <property type="entry name" value="TFS2N"/>
    <property type="match status" value="1"/>
</dbReference>
<evidence type="ECO:0000256" key="3">
    <source>
        <dbReference type="PROSITE-ProRule" id="PRU00649"/>
    </source>
</evidence>
<feature type="compositionally biased region" description="Basic and acidic residues" evidence="4">
    <location>
        <begin position="220"/>
        <end position="240"/>
    </location>
</feature>
<gene>
    <name evidence="7" type="primary">LOC108561398</name>
</gene>
<feature type="domain" description="TFIIS N-terminal" evidence="5">
    <location>
        <begin position="8"/>
        <end position="83"/>
    </location>
</feature>
<evidence type="ECO:0000259" key="5">
    <source>
        <dbReference type="PROSITE" id="PS51319"/>
    </source>
</evidence>
<dbReference type="Pfam" id="PF08711">
    <property type="entry name" value="Med26"/>
    <property type="match status" value="1"/>
</dbReference>
<dbReference type="InterPro" id="IPR010684">
    <property type="entry name" value="RNA_pol_II_trans_fac_SIII_A"/>
</dbReference>
<reference evidence="7" key="1">
    <citation type="submission" date="2025-08" db="UniProtKB">
        <authorList>
            <consortium name="RefSeq"/>
        </authorList>
    </citation>
    <scope>IDENTIFICATION</scope>
    <source>
        <tissue evidence="7">Whole Larva</tissue>
    </source>
</reference>
<dbReference type="Pfam" id="PF06881">
    <property type="entry name" value="Elongin_A"/>
    <property type="match status" value="1"/>
</dbReference>
<dbReference type="InterPro" id="IPR051870">
    <property type="entry name" value="Elongin-A_domain"/>
</dbReference>
<dbReference type="InterPro" id="IPR017923">
    <property type="entry name" value="TFIIS_N"/>
</dbReference>
<proteinExistence type="predicted"/>
<dbReference type="InterPro" id="IPR035441">
    <property type="entry name" value="TFIIS/LEDGF_dom_sf"/>
</dbReference>
<evidence type="ECO:0000256" key="2">
    <source>
        <dbReference type="ARBA" id="ARBA00023242"/>
    </source>
</evidence>